<evidence type="ECO:0000313" key="1">
    <source>
        <dbReference type="EMBL" id="OTF85646.1"/>
    </source>
</evidence>
<dbReference type="AlphaFoldDB" id="A0A251RMT5"/>
<evidence type="ECO:0000313" key="2">
    <source>
        <dbReference type="Proteomes" id="UP000215914"/>
    </source>
</evidence>
<protein>
    <submittedName>
        <fullName evidence="1">Uncharacterized protein</fullName>
    </submittedName>
</protein>
<organism evidence="1 2">
    <name type="scientific">Helianthus annuus</name>
    <name type="common">Common sunflower</name>
    <dbReference type="NCBI Taxonomy" id="4232"/>
    <lineage>
        <taxon>Eukaryota</taxon>
        <taxon>Viridiplantae</taxon>
        <taxon>Streptophyta</taxon>
        <taxon>Embryophyta</taxon>
        <taxon>Tracheophyta</taxon>
        <taxon>Spermatophyta</taxon>
        <taxon>Magnoliopsida</taxon>
        <taxon>eudicotyledons</taxon>
        <taxon>Gunneridae</taxon>
        <taxon>Pentapetalae</taxon>
        <taxon>asterids</taxon>
        <taxon>campanulids</taxon>
        <taxon>Asterales</taxon>
        <taxon>Asteraceae</taxon>
        <taxon>Asteroideae</taxon>
        <taxon>Heliantheae alliance</taxon>
        <taxon>Heliantheae</taxon>
        <taxon>Helianthus</taxon>
    </lineage>
</organism>
<dbReference type="EMBL" id="CM007906">
    <property type="protein sequence ID" value="OTF85646.1"/>
    <property type="molecule type" value="Genomic_DNA"/>
</dbReference>
<sequence>MKKKAPMLVLYQIYCRRVLQFSPLYLFNGRFCVKLTATHHQLTFSVVIASPHLKRFS</sequence>
<accession>A0A251RMT5</accession>
<proteinExistence type="predicted"/>
<keyword evidence="2" id="KW-1185">Reference proteome</keyword>
<reference evidence="2" key="1">
    <citation type="journal article" date="2017" name="Nature">
        <title>The sunflower genome provides insights into oil metabolism, flowering and Asterid evolution.</title>
        <authorList>
            <person name="Badouin H."/>
            <person name="Gouzy J."/>
            <person name="Grassa C.J."/>
            <person name="Murat F."/>
            <person name="Staton S.E."/>
            <person name="Cottret L."/>
            <person name="Lelandais-Briere C."/>
            <person name="Owens G.L."/>
            <person name="Carrere S."/>
            <person name="Mayjonade B."/>
            <person name="Legrand L."/>
            <person name="Gill N."/>
            <person name="Kane N.C."/>
            <person name="Bowers J.E."/>
            <person name="Hubner S."/>
            <person name="Bellec A."/>
            <person name="Berard A."/>
            <person name="Berges H."/>
            <person name="Blanchet N."/>
            <person name="Boniface M.C."/>
            <person name="Brunel D."/>
            <person name="Catrice O."/>
            <person name="Chaidir N."/>
            <person name="Claudel C."/>
            <person name="Donnadieu C."/>
            <person name="Faraut T."/>
            <person name="Fievet G."/>
            <person name="Helmstetter N."/>
            <person name="King M."/>
            <person name="Knapp S.J."/>
            <person name="Lai Z."/>
            <person name="Le Paslier M.C."/>
            <person name="Lippi Y."/>
            <person name="Lorenzon L."/>
            <person name="Mandel J.R."/>
            <person name="Marage G."/>
            <person name="Marchand G."/>
            <person name="Marquand E."/>
            <person name="Bret-Mestries E."/>
            <person name="Morien E."/>
            <person name="Nambeesan S."/>
            <person name="Nguyen T."/>
            <person name="Pegot-Espagnet P."/>
            <person name="Pouilly N."/>
            <person name="Raftis F."/>
            <person name="Sallet E."/>
            <person name="Schiex T."/>
            <person name="Thomas J."/>
            <person name="Vandecasteele C."/>
            <person name="Vares D."/>
            <person name="Vear F."/>
            <person name="Vautrin S."/>
            <person name="Crespi M."/>
            <person name="Mangin B."/>
            <person name="Burke J.M."/>
            <person name="Salse J."/>
            <person name="Munos S."/>
            <person name="Vincourt P."/>
            <person name="Rieseberg L.H."/>
            <person name="Langlade N.B."/>
        </authorList>
    </citation>
    <scope>NUCLEOTIDE SEQUENCE [LARGE SCALE GENOMIC DNA]</scope>
    <source>
        <strain evidence="2">cv. SF193</strain>
    </source>
</reference>
<dbReference type="InParanoid" id="A0A251RMT5"/>
<dbReference type="Proteomes" id="UP000215914">
    <property type="component" value="Chromosome 17"/>
</dbReference>
<gene>
    <name evidence="1" type="ORF">HannXRQ_Chr17g0542171</name>
</gene>
<name>A0A251RMT5_HELAN</name>